<feature type="binding site" evidence="5">
    <location>
        <position position="52"/>
    </location>
    <ligand>
        <name>ATP</name>
        <dbReference type="ChEBI" id="CHEBI:30616"/>
    </ligand>
</feature>
<dbReference type="PROSITE" id="PS00108">
    <property type="entry name" value="PROTEIN_KINASE_ST"/>
    <property type="match status" value="1"/>
</dbReference>
<accession>A0A151HIG1</accession>
<dbReference type="PANTHER" id="PTHR48012">
    <property type="entry name" value="STERILE20-LIKE KINASE, ISOFORM B-RELATED"/>
    <property type="match status" value="1"/>
</dbReference>
<feature type="compositionally biased region" description="Basic and acidic residues" evidence="6">
    <location>
        <begin position="717"/>
        <end position="736"/>
    </location>
</feature>
<feature type="domain" description="Protein kinase" evidence="8">
    <location>
        <begin position="23"/>
        <end position="582"/>
    </location>
</feature>
<keyword evidence="7" id="KW-0812">Transmembrane</keyword>
<dbReference type="InterPro" id="IPR017441">
    <property type="entry name" value="Protein_kinase_ATP_BS"/>
</dbReference>
<evidence type="ECO:0000313" key="9">
    <source>
        <dbReference type="EMBL" id="KYK69071.1"/>
    </source>
</evidence>
<keyword evidence="4 5" id="KW-0067">ATP-binding</keyword>
<dbReference type="InterPro" id="IPR011009">
    <property type="entry name" value="Kinase-like_dom_sf"/>
</dbReference>
<sequence>MGASESTQVPNSIPQGRGLVAHIDKFCRLGEGGYGVVYGGHLSPSGQPVAVKVVQRHHSESICFLRTRRSLSQIRCCLPWLRKKALLENPPLIRKEKQRLELAKALQLFLWAEKACCVGCRRIRFFPFLALCLRVKTRGLNDTEAAEANLGYRQGRSDFLSDPEGTTEAGKNLNAQHSSDLDEKHHEHVEHVNQTEQQSGAPAEENTGADTKFEKSNDGDTCTDTPRRLSSKQSITTQGSLSARSPKNSHEFVTFSTSPPKSIFESPHLLRVYGIYLCLHTGQLFTVMERLEGPPLRAYLLERHAEDLPTELEAFQIVFPVLKGLQEFHEKGFIHGDIKVENLMFRHSPPNLEALTIVDVDTLLPHIPGADGLTHLPVSCPALEKQAAKENGVGNPSLLARRQSVLSQRKSRNFEGTKNPLSWAFGHSIPGGNADASTARNGAGETVACSKAMEEKEGKPSDAWAAASLPNTSHLTSLSRENFHPTLMSTPSVVSSTCSWKDAFPMSHDILPAAGTDSENADAWSPESSPIGAEDFVSAQQSVGPSSPVGFELFQRFPSLLTEGAHKTHDDRPTQETRCLFLSSNQAICGPLETAVEEAEERFLQAEDSWQLKDPGNANGHRWPFPRFLRKTATVVEDQAGVDATENATEKGEDEAKKEKQTEEGKEQGEEEGGDDATKETRREESAEEQQVQDDEVPTIALPSEVSRTAEGAARLDTAKKTMSEETTQEGRDRDATSCGGIFSGRWFRLETTGGYVHEIIKTVERVCFAVEMERVTCEIKDYELLCQEGSQITLLIFVILIHGVSFVSRLIVGS</sequence>
<dbReference type="AlphaFoldDB" id="A0A151HIG1"/>
<dbReference type="InterPro" id="IPR008271">
    <property type="entry name" value="Ser/Thr_kinase_AS"/>
</dbReference>
<evidence type="ECO:0000256" key="4">
    <source>
        <dbReference type="ARBA" id="ARBA00022840"/>
    </source>
</evidence>
<name>A0A151HIG1_TOXGO</name>
<dbReference type="VEuPathDB" id="ToxoDB:TGPRC2_221550"/>
<dbReference type="EC" id="2.7.11.1" evidence="1"/>
<dbReference type="Pfam" id="PF07714">
    <property type="entry name" value="PK_Tyr_Ser-Thr"/>
    <property type="match status" value="1"/>
</dbReference>
<dbReference type="Gene3D" id="3.30.200.20">
    <property type="entry name" value="Phosphorylase Kinase, domain 1"/>
    <property type="match status" value="1"/>
</dbReference>
<dbReference type="Proteomes" id="UP000075225">
    <property type="component" value="Unassembled WGS sequence"/>
</dbReference>
<dbReference type="PROSITE" id="PS00107">
    <property type="entry name" value="PROTEIN_KINASE_ATP"/>
    <property type="match status" value="1"/>
</dbReference>
<evidence type="ECO:0000259" key="8">
    <source>
        <dbReference type="PROSITE" id="PS50011"/>
    </source>
</evidence>
<feature type="compositionally biased region" description="Basic and acidic residues" evidence="6">
    <location>
        <begin position="179"/>
        <end position="193"/>
    </location>
</feature>
<dbReference type="GO" id="GO:0005737">
    <property type="term" value="C:cytoplasm"/>
    <property type="evidence" value="ECO:0007669"/>
    <property type="project" value="TreeGrafter"/>
</dbReference>
<reference evidence="10" key="1">
    <citation type="submission" date="2016-03" db="EMBL/GenBank/DDBJ databases">
        <authorList>
            <person name="Sibley D."/>
            <person name="Venepally P."/>
            <person name="Karamycheva S."/>
            <person name="Hadjithomas M."/>
            <person name="Khan A."/>
            <person name="Brunk B."/>
            <person name="Roos D."/>
            <person name="Caler E."/>
            <person name="Lorenzi H."/>
        </authorList>
    </citation>
    <scope>NUCLEOTIDE SEQUENCE [LARGE SCALE GENOMIC DNA]</scope>
    <source>
        <strain evidence="10">TgCatPRC2</strain>
    </source>
</reference>
<evidence type="ECO:0000256" key="1">
    <source>
        <dbReference type="ARBA" id="ARBA00012513"/>
    </source>
</evidence>
<dbReference type="SUPFAM" id="SSF56112">
    <property type="entry name" value="Protein kinase-like (PK-like)"/>
    <property type="match status" value="2"/>
</dbReference>
<comment type="caution">
    <text evidence="9">The sequence shown here is derived from an EMBL/GenBank/DDBJ whole genome shotgun (WGS) entry which is preliminary data.</text>
</comment>
<dbReference type="GO" id="GO:0005524">
    <property type="term" value="F:ATP binding"/>
    <property type="evidence" value="ECO:0007669"/>
    <property type="project" value="UniProtKB-UniRule"/>
</dbReference>
<dbReference type="Gene3D" id="1.10.510.10">
    <property type="entry name" value="Transferase(Phosphotransferase) domain 1"/>
    <property type="match status" value="1"/>
</dbReference>
<evidence type="ECO:0000256" key="7">
    <source>
        <dbReference type="SAM" id="Phobius"/>
    </source>
</evidence>
<dbReference type="PROSITE" id="PS50011">
    <property type="entry name" value="PROTEIN_KINASE_DOM"/>
    <property type="match status" value="1"/>
</dbReference>
<evidence type="ECO:0000256" key="3">
    <source>
        <dbReference type="ARBA" id="ARBA00022741"/>
    </source>
</evidence>
<proteinExistence type="predicted"/>
<keyword evidence="7" id="KW-0472">Membrane</keyword>
<dbReference type="InterPro" id="IPR050629">
    <property type="entry name" value="STE20/SPS1-PAK"/>
</dbReference>
<dbReference type="PANTHER" id="PTHR48012:SF2">
    <property type="entry name" value="STERILE20-LIKE KINASE, ISOFORM B"/>
    <property type="match status" value="1"/>
</dbReference>
<evidence type="ECO:0000256" key="6">
    <source>
        <dbReference type="SAM" id="MobiDB-lite"/>
    </source>
</evidence>
<feature type="compositionally biased region" description="Acidic residues" evidence="6">
    <location>
        <begin position="686"/>
        <end position="697"/>
    </location>
</feature>
<keyword evidence="7" id="KW-1133">Transmembrane helix</keyword>
<keyword evidence="3 5" id="KW-0547">Nucleotide-binding</keyword>
<dbReference type="EMBL" id="AHZP02000924">
    <property type="protein sequence ID" value="KYK69071.1"/>
    <property type="molecule type" value="Genomic_DNA"/>
</dbReference>
<dbReference type="SMART" id="SM00220">
    <property type="entry name" value="S_TKc"/>
    <property type="match status" value="1"/>
</dbReference>
<feature type="compositionally biased region" description="Basic and acidic residues" evidence="6">
    <location>
        <begin position="648"/>
        <end position="668"/>
    </location>
</feature>
<evidence type="ECO:0000256" key="5">
    <source>
        <dbReference type="PROSITE-ProRule" id="PRU10141"/>
    </source>
</evidence>
<keyword evidence="2" id="KW-0723">Serine/threonine-protein kinase</keyword>
<organism evidence="9 10">
    <name type="scientific">Toxoplasma gondii TgCatPRC2</name>
    <dbReference type="NCBI Taxonomy" id="1130821"/>
    <lineage>
        <taxon>Eukaryota</taxon>
        <taxon>Sar</taxon>
        <taxon>Alveolata</taxon>
        <taxon>Apicomplexa</taxon>
        <taxon>Conoidasida</taxon>
        <taxon>Coccidia</taxon>
        <taxon>Eucoccidiorida</taxon>
        <taxon>Eimeriorina</taxon>
        <taxon>Sarcocystidae</taxon>
        <taxon>Toxoplasma</taxon>
    </lineage>
</organism>
<dbReference type="InterPro" id="IPR001245">
    <property type="entry name" value="Ser-Thr/Tyr_kinase_cat_dom"/>
</dbReference>
<feature type="region of interest" description="Disordered" evidence="6">
    <location>
        <begin position="640"/>
        <end position="736"/>
    </location>
</feature>
<keyword evidence="9" id="KW-0808">Transferase</keyword>
<dbReference type="GO" id="GO:0004674">
    <property type="term" value="F:protein serine/threonine kinase activity"/>
    <property type="evidence" value="ECO:0007669"/>
    <property type="project" value="UniProtKB-KW"/>
</dbReference>
<evidence type="ECO:0000256" key="2">
    <source>
        <dbReference type="ARBA" id="ARBA00022527"/>
    </source>
</evidence>
<feature type="transmembrane region" description="Helical" evidence="7">
    <location>
        <begin position="793"/>
        <end position="813"/>
    </location>
</feature>
<feature type="compositionally biased region" description="Basic and acidic residues" evidence="6">
    <location>
        <begin position="676"/>
        <end position="685"/>
    </location>
</feature>
<dbReference type="InterPro" id="IPR000719">
    <property type="entry name" value="Prot_kinase_dom"/>
</dbReference>
<feature type="region of interest" description="Disordered" evidence="6">
    <location>
        <begin position="177"/>
        <end position="257"/>
    </location>
</feature>
<protein>
    <recommendedName>
        <fullName evidence="1">non-specific serine/threonine protein kinase</fullName>
        <ecNumber evidence="1">2.7.11.1</ecNumber>
    </recommendedName>
</protein>
<evidence type="ECO:0000313" key="10">
    <source>
        <dbReference type="Proteomes" id="UP000075225"/>
    </source>
</evidence>
<dbReference type="OrthoDB" id="354678at2759"/>
<feature type="compositionally biased region" description="Polar residues" evidence="6">
    <location>
        <begin position="231"/>
        <end position="246"/>
    </location>
</feature>
<gene>
    <name evidence="9" type="ORF">TGPRC2_221550</name>
</gene>
<keyword evidence="9" id="KW-0418">Kinase</keyword>